<keyword evidence="13" id="KW-1185">Reference proteome</keyword>
<comment type="pathway">
    <text evidence="1">Cofactor biosynthesis; molybdopterin biosynthesis.</text>
</comment>
<evidence type="ECO:0000256" key="8">
    <source>
        <dbReference type="ARBA" id="ARBA00023150"/>
    </source>
</evidence>
<organism evidence="12 13">
    <name type="scientific">Novipirellula aureliae</name>
    <dbReference type="NCBI Taxonomy" id="2527966"/>
    <lineage>
        <taxon>Bacteria</taxon>
        <taxon>Pseudomonadati</taxon>
        <taxon>Planctomycetota</taxon>
        <taxon>Planctomycetia</taxon>
        <taxon>Pirellulales</taxon>
        <taxon>Pirellulaceae</taxon>
        <taxon>Novipirellula</taxon>
    </lineage>
</organism>
<evidence type="ECO:0000259" key="11">
    <source>
        <dbReference type="SMART" id="SM00852"/>
    </source>
</evidence>
<evidence type="ECO:0000256" key="1">
    <source>
        <dbReference type="ARBA" id="ARBA00005046"/>
    </source>
</evidence>
<dbReference type="NCBIfam" id="NF006932">
    <property type="entry name" value="PRK09417.1"/>
    <property type="match status" value="1"/>
</dbReference>
<dbReference type="GO" id="GO:0005524">
    <property type="term" value="F:ATP binding"/>
    <property type="evidence" value="ECO:0007669"/>
    <property type="project" value="UniProtKB-KW"/>
</dbReference>
<dbReference type="SMART" id="SM00852">
    <property type="entry name" value="MoCF_biosynth"/>
    <property type="match status" value="1"/>
</dbReference>
<dbReference type="GO" id="GO:0061598">
    <property type="term" value="F:molybdopterin adenylyltransferase activity"/>
    <property type="evidence" value="ECO:0007669"/>
    <property type="project" value="UniProtKB-EC"/>
</dbReference>
<dbReference type="InterPro" id="IPR001453">
    <property type="entry name" value="MoaB/Mog_dom"/>
</dbReference>
<dbReference type="SUPFAM" id="SSF53218">
    <property type="entry name" value="Molybdenum cofactor biosynthesis proteins"/>
    <property type="match status" value="1"/>
</dbReference>
<dbReference type="AlphaFoldDB" id="A0A5C6E7R5"/>
<accession>A0A5C6E7R5</accession>
<dbReference type="PANTHER" id="PTHR43764:SF1">
    <property type="entry name" value="MOLYBDOPTERIN MOLYBDOTRANSFERASE"/>
    <property type="match status" value="1"/>
</dbReference>
<protein>
    <recommendedName>
        <fullName evidence="4">Molybdopterin adenylyltransferase</fullName>
        <ecNumber evidence="3">2.7.7.75</ecNumber>
    </recommendedName>
</protein>
<keyword evidence="7" id="KW-0067">ATP-binding</keyword>
<dbReference type="CDD" id="cd00886">
    <property type="entry name" value="MogA_MoaB"/>
    <property type="match status" value="1"/>
</dbReference>
<feature type="domain" description="MoaB/Mog" evidence="11">
    <location>
        <begin position="94"/>
        <end position="240"/>
    </location>
</feature>
<dbReference type="EC" id="2.7.7.75" evidence="3"/>
<dbReference type="PANTHER" id="PTHR43764">
    <property type="entry name" value="MOLYBDENUM COFACTOR BIOSYNTHESIS"/>
    <property type="match status" value="1"/>
</dbReference>
<evidence type="ECO:0000256" key="10">
    <source>
        <dbReference type="ARBA" id="ARBA00058212"/>
    </source>
</evidence>
<proteinExistence type="inferred from homology"/>
<evidence type="ECO:0000256" key="9">
    <source>
        <dbReference type="ARBA" id="ARBA00051131"/>
    </source>
</evidence>
<reference evidence="12 13" key="1">
    <citation type="submission" date="2019-02" db="EMBL/GenBank/DDBJ databases">
        <title>Deep-cultivation of Planctomycetes and their phenomic and genomic characterization uncovers novel biology.</title>
        <authorList>
            <person name="Wiegand S."/>
            <person name="Jogler M."/>
            <person name="Boedeker C."/>
            <person name="Pinto D."/>
            <person name="Vollmers J."/>
            <person name="Rivas-Marin E."/>
            <person name="Kohn T."/>
            <person name="Peeters S.H."/>
            <person name="Heuer A."/>
            <person name="Rast P."/>
            <person name="Oberbeckmann S."/>
            <person name="Bunk B."/>
            <person name="Jeske O."/>
            <person name="Meyerdierks A."/>
            <person name="Storesund J.E."/>
            <person name="Kallscheuer N."/>
            <person name="Luecker S."/>
            <person name="Lage O.M."/>
            <person name="Pohl T."/>
            <person name="Merkel B.J."/>
            <person name="Hornburger P."/>
            <person name="Mueller R.-W."/>
            <person name="Bruemmer F."/>
            <person name="Labrenz M."/>
            <person name="Spormann A.M."/>
            <person name="Op Den Camp H."/>
            <person name="Overmann J."/>
            <person name="Amann R."/>
            <person name="Jetten M.S.M."/>
            <person name="Mascher T."/>
            <person name="Medema M.H."/>
            <person name="Devos D.P."/>
            <person name="Kaster A.-K."/>
            <person name="Ovreas L."/>
            <person name="Rohde M."/>
            <person name="Galperin M.Y."/>
            <person name="Jogler C."/>
        </authorList>
    </citation>
    <scope>NUCLEOTIDE SEQUENCE [LARGE SCALE GENOMIC DNA]</scope>
    <source>
        <strain evidence="12 13">Q31b</strain>
    </source>
</reference>
<dbReference type="Proteomes" id="UP000315471">
    <property type="component" value="Unassembled WGS sequence"/>
</dbReference>
<evidence type="ECO:0000256" key="7">
    <source>
        <dbReference type="ARBA" id="ARBA00022840"/>
    </source>
</evidence>
<name>A0A5C6E7R5_9BACT</name>
<dbReference type="NCBIfam" id="TIGR00177">
    <property type="entry name" value="molyb_syn"/>
    <property type="match status" value="1"/>
</dbReference>
<comment type="caution">
    <text evidence="12">The sequence shown here is derived from an EMBL/GenBank/DDBJ whole genome shotgun (WGS) entry which is preliminary data.</text>
</comment>
<keyword evidence="6" id="KW-0547">Nucleotide-binding</keyword>
<evidence type="ECO:0000256" key="2">
    <source>
        <dbReference type="ARBA" id="ARBA00006112"/>
    </source>
</evidence>
<evidence type="ECO:0000313" key="13">
    <source>
        <dbReference type="Proteomes" id="UP000315471"/>
    </source>
</evidence>
<keyword evidence="8" id="KW-0501">Molybdenum cofactor biosynthesis</keyword>
<keyword evidence="5 12" id="KW-0808">Transferase</keyword>
<evidence type="ECO:0000256" key="6">
    <source>
        <dbReference type="ARBA" id="ARBA00022741"/>
    </source>
</evidence>
<gene>
    <name evidence="12" type="primary">mog</name>
    <name evidence="12" type="ORF">Q31b_01630</name>
</gene>
<sequence length="264" mass="28999">MLDAWFCKTSDFFPDSHCVPTRDPGGRVKCNQVAIVKTVHLSYGFAMHHLFGLCGFFAFCRAQRVPSQRVAPQRAGQWGRGFIRLLGVNQIKIGIVTVSDRASRGEYVDRGGPAILDYLHDVLMSPFEPLSRLIADEQSRIEQVLIELCDQEKCCFVVTTGGTGPTRRDITPEATEVVCDKMMPGFGEQMRKASLEIVPTAILSRQTAGIRGSSLILNLPGKPAAISDCLEAVFPAIPYCIDLIGGPSLRTREARLVAFRPKSS</sequence>
<comment type="function">
    <text evidence="10">Catalyzes the adenylation of molybdopterin as part of the biosynthesis of the molybdenum-cofactor.</text>
</comment>
<comment type="catalytic activity">
    <reaction evidence="9">
        <text>molybdopterin + ATP + H(+) = adenylyl-molybdopterin + diphosphate</text>
        <dbReference type="Rhea" id="RHEA:31331"/>
        <dbReference type="ChEBI" id="CHEBI:15378"/>
        <dbReference type="ChEBI" id="CHEBI:30616"/>
        <dbReference type="ChEBI" id="CHEBI:33019"/>
        <dbReference type="ChEBI" id="CHEBI:58698"/>
        <dbReference type="ChEBI" id="CHEBI:62727"/>
        <dbReference type="EC" id="2.7.7.75"/>
    </reaction>
</comment>
<dbReference type="InterPro" id="IPR051920">
    <property type="entry name" value="MPT_Adenylyltrnsfr/MoaC-Rel"/>
</dbReference>
<dbReference type="GO" id="GO:0006777">
    <property type="term" value="P:Mo-molybdopterin cofactor biosynthetic process"/>
    <property type="evidence" value="ECO:0007669"/>
    <property type="project" value="UniProtKB-KW"/>
</dbReference>
<evidence type="ECO:0000313" key="12">
    <source>
        <dbReference type="EMBL" id="TWU44992.1"/>
    </source>
</evidence>
<dbReference type="InterPro" id="IPR036425">
    <property type="entry name" value="MoaB/Mog-like_dom_sf"/>
</dbReference>
<comment type="similarity">
    <text evidence="2">Belongs to the MoaB/Mog family.</text>
</comment>
<dbReference type="FunFam" id="3.40.980.10:FF:000005">
    <property type="entry name" value="Molybdopterin biosynthesis mog protein"/>
    <property type="match status" value="1"/>
</dbReference>
<evidence type="ECO:0000256" key="3">
    <source>
        <dbReference type="ARBA" id="ARBA00012509"/>
    </source>
</evidence>
<keyword evidence="12" id="KW-0548">Nucleotidyltransferase</keyword>
<dbReference type="Gene3D" id="3.40.980.10">
    <property type="entry name" value="MoaB/Mog-like domain"/>
    <property type="match status" value="1"/>
</dbReference>
<dbReference type="Pfam" id="PF00994">
    <property type="entry name" value="MoCF_biosynth"/>
    <property type="match status" value="1"/>
</dbReference>
<evidence type="ECO:0000256" key="5">
    <source>
        <dbReference type="ARBA" id="ARBA00022679"/>
    </source>
</evidence>
<evidence type="ECO:0000256" key="4">
    <source>
        <dbReference type="ARBA" id="ARBA00013491"/>
    </source>
</evidence>
<dbReference type="EMBL" id="SJPY01000001">
    <property type="protein sequence ID" value="TWU44992.1"/>
    <property type="molecule type" value="Genomic_DNA"/>
</dbReference>